<sequence length="172" mass="19010">MAYPSSRAPSANPVSIIDPQFCALNSIELAVLRKLMSSHDKWQAFRGDSTESSDLIFTVKQSSMFQLKTKLDVFLANNTKEDVCDFKIKGGWSERSCVIYAGESSTIVAQVRLSRCTRNTVESVLVGKDKFMVTVHPNIDYAFIVALIVVLDGIKTQKGHSTAIDFGINIDL</sequence>
<evidence type="ECO:0000313" key="2">
    <source>
        <dbReference type="EMBL" id="EOY04533.1"/>
    </source>
</evidence>
<organism evidence="2 3">
    <name type="scientific">Theobroma cacao</name>
    <name type="common">Cacao</name>
    <name type="synonym">Cocoa</name>
    <dbReference type="NCBI Taxonomy" id="3641"/>
    <lineage>
        <taxon>Eukaryota</taxon>
        <taxon>Viridiplantae</taxon>
        <taxon>Streptophyta</taxon>
        <taxon>Embryophyta</taxon>
        <taxon>Tracheophyta</taxon>
        <taxon>Spermatophyta</taxon>
        <taxon>Magnoliopsida</taxon>
        <taxon>eudicotyledons</taxon>
        <taxon>Gunneridae</taxon>
        <taxon>Pentapetalae</taxon>
        <taxon>rosids</taxon>
        <taxon>malvids</taxon>
        <taxon>Malvales</taxon>
        <taxon>Malvaceae</taxon>
        <taxon>Byttnerioideae</taxon>
        <taxon>Theobroma</taxon>
    </lineage>
</organism>
<dbReference type="InParanoid" id="A0A061EIP6"/>
<dbReference type="Proteomes" id="UP000026915">
    <property type="component" value="Chromosome 4"/>
</dbReference>
<proteinExistence type="inferred from homology"/>
<evidence type="ECO:0000313" key="3">
    <source>
        <dbReference type="Proteomes" id="UP000026915"/>
    </source>
</evidence>
<protein>
    <submittedName>
        <fullName evidence="2">LURP-one-related 1, putative</fullName>
    </submittedName>
</protein>
<dbReference type="STRING" id="3641.A0A061EIP6"/>
<dbReference type="Pfam" id="PF04525">
    <property type="entry name" value="LOR"/>
    <property type="match status" value="1"/>
</dbReference>
<dbReference type="HOGENOM" id="CLU_063146_5_4_1"/>
<evidence type="ECO:0000256" key="1">
    <source>
        <dbReference type="ARBA" id="ARBA00005437"/>
    </source>
</evidence>
<dbReference type="Gene3D" id="2.40.160.200">
    <property type="entry name" value="LURP1-related"/>
    <property type="match status" value="1"/>
</dbReference>
<dbReference type="PANTHER" id="PTHR31087">
    <property type="match status" value="1"/>
</dbReference>
<dbReference type="Gramene" id="EOY04533">
    <property type="protein sequence ID" value="EOY04533"/>
    <property type="gene ID" value="TCM_019771"/>
</dbReference>
<dbReference type="OMA" id="AKMHREH"/>
<dbReference type="SUPFAM" id="SSF54518">
    <property type="entry name" value="Tubby C-terminal domain-like"/>
    <property type="match status" value="1"/>
</dbReference>
<keyword evidence="3" id="KW-1185">Reference proteome</keyword>
<dbReference type="InterPro" id="IPR038595">
    <property type="entry name" value="LOR_sf"/>
</dbReference>
<gene>
    <name evidence="2" type="ORF">TCM_019771</name>
</gene>
<comment type="similarity">
    <text evidence="1">Belongs to the LOR family.</text>
</comment>
<name>A0A061EIP6_THECC</name>
<dbReference type="PANTHER" id="PTHR31087:SF162">
    <property type="entry name" value="PROTEIN LURP-ONE-RELATED 10-LIKE"/>
    <property type="match status" value="1"/>
</dbReference>
<dbReference type="InterPro" id="IPR007612">
    <property type="entry name" value="LOR"/>
</dbReference>
<accession>A0A061EIP6</accession>
<dbReference type="EMBL" id="CM001882">
    <property type="protein sequence ID" value="EOY04533.1"/>
    <property type="molecule type" value="Genomic_DNA"/>
</dbReference>
<reference evidence="2 3" key="1">
    <citation type="journal article" date="2013" name="Genome Biol.">
        <title>The genome sequence of the most widely cultivated cacao type and its use to identify candidate genes regulating pod color.</title>
        <authorList>
            <person name="Motamayor J.C."/>
            <person name="Mockaitis K."/>
            <person name="Schmutz J."/>
            <person name="Haiminen N."/>
            <person name="Iii D.L."/>
            <person name="Cornejo O."/>
            <person name="Findley S.D."/>
            <person name="Zheng P."/>
            <person name="Utro F."/>
            <person name="Royaert S."/>
            <person name="Saski C."/>
            <person name="Jenkins J."/>
            <person name="Podicheti R."/>
            <person name="Zhao M."/>
            <person name="Scheffler B.E."/>
            <person name="Stack J.C."/>
            <person name="Feltus F.A."/>
            <person name="Mustiga G.M."/>
            <person name="Amores F."/>
            <person name="Phillips W."/>
            <person name="Marelli J.P."/>
            <person name="May G.D."/>
            <person name="Shapiro H."/>
            <person name="Ma J."/>
            <person name="Bustamante C.D."/>
            <person name="Schnell R.J."/>
            <person name="Main D."/>
            <person name="Gilbert D."/>
            <person name="Parida L."/>
            <person name="Kuhn D.N."/>
        </authorList>
    </citation>
    <scope>NUCLEOTIDE SEQUENCE [LARGE SCALE GENOMIC DNA]</scope>
    <source>
        <strain evidence="3">cv. Matina 1-6</strain>
    </source>
</reference>
<dbReference type="InterPro" id="IPR025659">
    <property type="entry name" value="Tubby-like_C"/>
</dbReference>
<dbReference type="AlphaFoldDB" id="A0A061EIP6"/>
<dbReference type="eggNOG" id="ENOG502QUU9">
    <property type="taxonomic scope" value="Eukaryota"/>
</dbReference>